<dbReference type="Proteomes" id="UP000019132">
    <property type="component" value="Unassembled WGS sequence"/>
</dbReference>
<dbReference type="VEuPathDB" id="FungiDB:PYU1_G005448"/>
<feature type="compositionally biased region" description="Low complexity" evidence="1">
    <location>
        <begin position="126"/>
        <end position="144"/>
    </location>
</feature>
<organism evidence="2 3">
    <name type="scientific">Globisporangium ultimum (strain ATCC 200006 / CBS 805.95 / DAOM BR144)</name>
    <name type="common">Pythium ultimum</name>
    <dbReference type="NCBI Taxonomy" id="431595"/>
    <lineage>
        <taxon>Eukaryota</taxon>
        <taxon>Sar</taxon>
        <taxon>Stramenopiles</taxon>
        <taxon>Oomycota</taxon>
        <taxon>Peronosporomycetes</taxon>
        <taxon>Pythiales</taxon>
        <taxon>Pythiaceae</taxon>
        <taxon>Globisporangium</taxon>
    </lineage>
</organism>
<proteinExistence type="predicted"/>
<dbReference type="AlphaFoldDB" id="K3WKG7"/>
<feature type="compositionally biased region" description="Low complexity" evidence="1">
    <location>
        <begin position="1"/>
        <end position="12"/>
    </location>
</feature>
<protein>
    <submittedName>
        <fullName evidence="2">Uncharacterized protein</fullName>
    </submittedName>
</protein>
<name>K3WKG7_GLOUD</name>
<dbReference type="OMA" id="HSMERRW"/>
<evidence type="ECO:0000313" key="2">
    <source>
        <dbReference type="EnsemblProtists" id="PYU1_T005459"/>
    </source>
</evidence>
<feature type="region of interest" description="Disordered" evidence="1">
    <location>
        <begin position="107"/>
        <end position="147"/>
    </location>
</feature>
<dbReference type="Pfam" id="PF04484">
    <property type="entry name" value="QWRF"/>
    <property type="match status" value="1"/>
</dbReference>
<dbReference type="EMBL" id="GL376633">
    <property type="status" value="NOT_ANNOTATED_CDS"/>
    <property type="molecule type" value="Genomic_DNA"/>
</dbReference>
<sequence>MDAKGSARAAPADAKKKKSTTRVKVVASRYAQALQTKNLEAQAHWRSIRASSTTPTEKTNAAARDTSKSASVAASAAATRVKMPLPAPLSSTRALTQATMATPSPAASAIETTPKPTSTHHPVVPSASSTATASEASIAASSGSDKQDLKERLLAYKASKALATQKQPAPTRVSVAAPPASSMKVTTTTIKPVKAVKASTTPRERPIFPKRIATTTIERSVKRPVKVPSEPIPSETRVLARPPTPRGRQVASVASAIAPTASRGTQNEEEELELLEAMYYQLCFTELKAEEAFRRQDQAAEKQIIAAWNLLQSKLQLLHDTSLRLDREKHILSIEENLGDQATPFVHVASKLPGFVDNLSRVCASLETSLHRLPTPGIRCSPVDVQRRLNALTVELDELLQQLQATKLDTEISNAVSFEQEMSRGVEQIGVSLLQVANLVEHLLGEVNTETSMAIQRIQEQRTETSVTRDDWW</sequence>
<feature type="region of interest" description="Disordered" evidence="1">
    <location>
        <begin position="1"/>
        <end position="20"/>
    </location>
</feature>
<dbReference type="InterPro" id="IPR007573">
    <property type="entry name" value="QWRF"/>
</dbReference>
<reference evidence="2" key="3">
    <citation type="submission" date="2015-02" db="UniProtKB">
        <authorList>
            <consortium name="EnsemblProtists"/>
        </authorList>
    </citation>
    <scope>IDENTIFICATION</scope>
    <source>
        <strain evidence="2">DAOM BR144</strain>
    </source>
</reference>
<accession>K3WKG7</accession>
<reference evidence="3" key="1">
    <citation type="journal article" date="2010" name="Genome Biol.">
        <title>Genome sequence of the necrotrophic plant pathogen Pythium ultimum reveals original pathogenicity mechanisms and effector repertoire.</title>
        <authorList>
            <person name="Levesque C.A."/>
            <person name="Brouwer H."/>
            <person name="Cano L."/>
            <person name="Hamilton J.P."/>
            <person name="Holt C."/>
            <person name="Huitema E."/>
            <person name="Raffaele S."/>
            <person name="Robideau G.P."/>
            <person name="Thines M."/>
            <person name="Win J."/>
            <person name="Zerillo M.M."/>
            <person name="Beakes G.W."/>
            <person name="Boore J.L."/>
            <person name="Busam D."/>
            <person name="Dumas B."/>
            <person name="Ferriera S."/>
            <person name="Fuerstenberg S.I."/>
            <person name="Gachon C.M."/>
            <person name="Gaulin E."/>
            <person name="Govers F."/>
            <person name="Grenville-Briggs L."/>
            <person name="Horner N."/>
            <person name="Hostetler J."/>
            <person name="Jiang R.H."/>
            <person name="Johnson J."/>
            <person name="Krajaejun T."/>
            <person name="Lin H."/>
            <person name="Meijer H.J."/>
            <person name="Moore B."/>
            <person name="Morris P."/>
            <person name="Phuntmart V."/>
            <person name="Puiu D."/>
            <person name="Shetty J."/>
            <person name="Stajich J.E."/>
            <person name="Tripathy S."/>
            <person name="Wawra S."/>
            <person name="van West P."/>
            <person name="Whitty B.R."/>
            <person name="Coutinho P.M."/>
            <person name="Henrissat B."/>
            <person name="Martin F."/>
            <person name="Thomas P.D."/>
            <person name="Tyler B.M."/>
            <person name="De Vries R.P."/>
            <person name="Kamoun S."/>
            <person name="Yandell M."/>
            <person name="Tisserat N."/>
            <person name="Buell C.R."/>
        </authorList>
    </citation>
    <scope>NUCLEOTIDE SEQUENCE</scope>
    <source>
        <strain evidence="3">DAOM:BR144</strain>
    </source>
</reference>
<feature type="compositionally biased region" description="Polar residues" evidence="1">
    <location>
        <begin position="49"/>
        <end position="59"/>
    </location>
</feature>
<evidence type="ECO:0000256" key="1">
    <source>
        <dbReference type="SAM" id="MobiDB-lite"/>
    </source>
</evidence>
<feature type="region of interest" description="Disordered" evidence="1">
    <location>
        <begin position="45"/>
        <end position="69"/>
    </location>
</feature>
<keyword evidence="3" id="KW-1185">Reference proteome</keyword>
<dbReference type="EnsemblProtists" id="PYU1_T005459">
    <property type="protein sequence ID" value="PYU1_T005459"/>
    <property type="gene ID" value="PYU1_G005448"/>
</dbReference>
<feature type="compositionally biased region" description="Polar residues" evidence="1">
    <location>
        <begin position="110"/>
        <end position="120"/>
    </location>
</feature>
<dbReference type="eggNOG" id="ENOG502SC12">
    <property type="taxonomic scope" value="Eukaryota"/>
</dbReference>
<dbReference type="HOGENOM" id="CLU_582036_0_0_1"/>
<dbReference type="InParanoid" id="K3WKG7"/>
<evidence type="ECO:0000313" key="3">
    <source>
        <dbReference type="Proteomes" id="UP000019132"/>
    </source>
</evidence>
<reference evidence="3" key="2">
    <citation type="submission" date="2010-04" db="EMBL/GenBank/DDBJ databases">
        <authorList>
            <person name="Buell R."/>
            <person name="Hamilton J."/>
            <person name="Hostetler J."/>
        </authorList>
    </citation>
    <scope>NUCLEOTIDE SEQUENCE [LARGE SCALE GENOMIC DNA]</scope>
    <source>
        <strain evidence="3">DAOM:BR144</strain>
    </source>
</reference>